<dbReference type="PANTHER" id="PTHR21198:SF2">
    <property type="entry name" value="GLUTAMATE RACEMASE"/>
    <property type="match status" value="1"/>
</dbReference>
<dbReference type="GO" id="GO:0009252">
    <property type="term" value="P:peptidoglycan biosynthetic process"/>
    <property type="evidence" value="ECO:0007669"/>
    <property type="project" value="UniProtKB-UniRule"/>
</dbReference>
<dbReference type="RefSeq" id="WP_077588737.1">
    <property type="nucleotide sequence ID" value="NZ_CP019640.1"/>
</dbReference>
<accession>A0A1Q2KYI0</accession>
<name>A0A1Q2KYI0_9BACL</name>
<dbReference type="AlphaFoldDB" id="A0A1Q2KYI0"/>
<feature type="binding site" evidence="8">
    <location>
        <begin position="73"/>
        <end position="74"/>
    </location>
    <ligand>
        <name>substrate</name>
    </ligand>
</feature>
<keyword evidence="5 8" id="KW-0413">Isomerase</keyword>
<dbReference type="GO" id="GO:0008881">
    <property type="term" value="F:glutamate racemase activity"/>
    <property type="evidence" value="ECO:0007669"/>
    <property type="project" value="UniProtKB-UniRule"/>
</dbReference>
<dbReference type="InterPro" id="IPR018187">
    <property type="entry name" value="Asp/Glu_racemase_AS_1"/>
</dbReference>
<comment type="function">
    <text evidence="8">Provides the (R)-glutamate required for cell wall biosynthesis.</text>
</comment>
<evidence type="ECO:0000256" key="1">
    <source>
        <dbReference type="ARBA" id="ARBA00001602"/>
    </source>
</evidence>
<proteinExistence type="inferred from homology"/>
<dbReference type="FunFam" id="3.40.50.1860:FF:000002">
    <property type="entry name" value="Glutamate racemase"/>
    <property type="match status" value="1"/>
</dbReference>
<protein>
    <recommendedName>
        <fullName evidence="7 8">Glutamate racemase</fullName>
        <ecNumber evidence="2 8">5.1.1.3</ecNumber>
    </recommendedName>
</protein>
<dbReference type="HAMAP" id="MF_00258">
    <property type="entry name" value="Glu_racemase"/>
    <property type="match status" value="1"/>
</dbReference>
<evidence type="ECO:0000313" key="9">
    <source>
        <dbReference type="EMBL" id="AQQ52857.1"/>
    </source>
</evidence>
<sequence>MNAPIGVMDSGVGGLTVAKEIIRLLPAEQVVYIGDNARCPYGPRPFHEVRKYTWQLAEKLMQQGVKMIVIACNTATAAALKSLQKHLPIPVIGVIFPGARAAIKASATKKIVVLGTNGTIESGAYEHAIKSLQSASVIIPLACPKFVPLVESREHEGEFARRMVTETLAPIKQLSFDTAILGCTHYPLLQPFIEKELGERVTVLSSAAETARDAKKYLEHEGTLADRTEPPKHIFYTTGSVPIFRETVSDWLQLDEPDVRTIRFI</sequence>
<dbReference type="InterPro" id="IPR015942">
    <property type="entry name" value="Asp/Glu/hydantoin_racemase"/>
</dbReference>
<evidence type="ECO:0000256" key="6">
    <source>
        <dbReference type="ARBA" id="ARBA00023316"/>
    </source>
</evidence>
<dbReference type="NCBIfam" id="TIGR00067">
    <property type="entry name" value="glut_race"/>
    <property type="match status" value="1"/>
</dbReference>
<keyword evidence="4 8" id="KW-0573">Peptidoglycan synthesis</keyword>
<dbReference type="EMBL" id="CP019640">
    <property type="protein sequence ID" value="AQQ52857.1"/>
    <property type="molecule type" value="Genomic_DNA"/>
</dbReference>
<feature type="active site" description="Proton donor/acceptor" evidence="8">
    <location>
        <position position="183"/>
    </location>
</feature>
<keyword evidence="10" id="KW-1185">Reference proteome</keyword>
<dbReference type="NCBIfam" id="NF002035">
    <property type="entry name" value="PRK00865.1-3"/>
    <property type="match status" value="1"/>
</dbReference>
<dbReference type="Pfam" id="PF01177">
    <property type="entry name" value="Asp_Glu_race"/>
    <property type="match status" value="1"/>
</dbReference>
<dbReference type="OrthoDB" id="9801055at2"/>
<comment type="pathway">
    <text evidence="8">Cell wall biogenesis; peptidoglycan biosynthesis.</text>
</comment>
<dbReference type="InterPro" id="IPR001920">
    <property type="entry name" value="Asp/Glu_race"/>
</dbReference>
<keyword evidence="6 8" id="KW-0961">Cell wall biogenesis/degradation</keyword>
<dbReference type="GO" id="GO:0042802">
    <property type="term" value="F:identical protein binding"/>
    <property type="evidence" value="ECO:0007669"/>
    <property type="project" value="UniProtKB-ARBA"/>
</dbReference>
<dbReference type="PANTHER" id="PTHR21198">
    <property type="entry name" value="GLUTAMATE RACEMASE"/>
    <property type="match status" value="1"/>
</dbReference>
<dbReference type="GO" id="GO:0008360">
    <property type="term" value="P:regulation of cell shape"/>
    <property type="evidence" value="ECO:0007669"/>
    <property type="project" value="UniProtKB-KW"/>
</dbReference>
<comment type="catalytic activity">
    <reaction evidence="1 8">
        <text>L-glutamate = D-glutamate</text>
        <dbReference type="Rhea" id="RHEA:12813"/>
        <dbReference type="ChEBI" id="CHEBI:29985"/>
        <dbReference type="ChEBI" id="CHEBI:29986"/>
        <dbReference type="EC" id="5.1.1.3"/>
    </reaction>
</comment>
<dbReference type="EC" id="5.1.1.3" evidence="2 8"/>
<dbReference type="SUPFAM" id="SSF53681">
    <property type="entry name" value="Aspartate/glutamate racemase"/>
    <property type="match status" value="2"/>
</dbReference>
<reference evidence="9 10" key="1">
    <citation type="submission" date="2017-02" db="EMBL/GenBank/DDBJ databases">
        <title>The complete genomic sequence of a novel cold adapted crude oil-degrading bacterium Planococcus qaidamina Y42.</title>
        <authorList>
            <person name="Yang R."/>
        </authorList>
    </citation>
    <scope>NUCLEOTIDE SEQUENCE [LARGE SCALE GENOMIC DNA]</scope>
    <source>
        <strain evidence="9 10">Y42</strain>
    </source>
</reference>
<evidence type="ECO:0000256" key="2">
    <source>
        <dbReference type="ARBA" id="ARBA00013090"/>
    </source>
</evidence>
<dbReference type="UniPathway" id="UPA00219"/>
<feature type="binding site" evidence="8">
    <location>
        <begin position="184"/>
        <end position="185"/>
    </location>
    <ligand>
        <name>substrate</name>
    </ligand>
</feature>
<dbReference type="PROSITE" id="PS00923">
    <property type="entry name" value="ASP_GLU_RACEMASE_1"/>
    <property type="match status" value="1"/>
</dbReference>
<evidence type="ECO:0000256" key="7">
    <source>
        <dbReference type="ARBA" id="ARBA00070053"/>
    </source>
</evidence>
<dbReference type="Proteomes" id="UP000188184">
    <property type="component" value="Chromosome"/>
</dbReference>
<comment type="similarity">
    <text evidence="8">Belongs to the aspartate/glutamate racemases family.</text>
</comment>
<evidence type="ECO:0000256" key="8">
    <source>
        <dbReference type="HAMAP-Rule" id="MF_00258"/>
    </source>
</evidence>
<keyword evidence="3 8" id="KW-0133">Cell shape</keyword>
<dbReference type="KEGG" id="pmar:B0X71_06985"/>
<evidence type="ECO:0000313" key="10">
    <source>
        <dbReference type="Proteomes" id="UP000188184"/>
    </source>
</evidence>
<organism evidence="9 10">
    <name type="scientific">Planococcus lenghuensis</name>
    <dbReference type="NCBI Taxonomy" id="2213202"/>
    <lineage>
        <taxon>Bacteria</taxon>
        <taxon>Bacillati</taxon>
        <taxon>Bacillota</taxon>
        <taxon>Bacilli</taxon>
        <taxon>Bacillales</taxon>
        <taxon>Caryophanaceae</taxon>
        <taxon>Planococcus</taxon>
    </lineage>
</organism>
<gene>
    <name evidence="8" type="primary">murI</name>
    <name evidence="9" type="ORF">B0X71_06985</name>
</gene>
<evidence type="ECO:0000256" key="5">
    <source>
        <dbReference type="ARBA" id="ARBA00023235"/>
    </source>
</evidence>
<feature type="binding site" evidence="8">
    <location>
        <begin position="9"/>
        <end position="10"/>
    </location>
    <ligand>
        <name>substrate</name>
    </ligand>
</feature>
<evidence type="ECO:0000256" key="3">
    <source>
        <dbReference type="ARBA" id="ARBA00022960"/>
    </source>
</evidence>
<dbReference type="Gene3D" id="3.40.50.1860">
    <property type="match status" value="2"/>
</dbReference>
<feature type="active site" description="Proton donor/acceptor" evidence="8">
    <location>
        <position position="72"/>
    </location>
</feature>
<feature type="binding site" evidence="8">
    <location>
        <begin position="41"/>
        <end position="42"/>
    </location>
    <ligand>
        <name>substrate</name>
    </ligand>
</feature>
<evidence type="ECO:0000256" key="4">
    <source>
        <dbReference type="ARBA" id="ARBA00022984"/>
    </source>
</evidence>
<dbReference type="InterPro" id="IPR004391">
    <property type="entry name" value="Glu_race"/>
</dbReference>
<dbReference type="GO" id="GO:0071555">
    <property type="term" value="P:cell wall organization"/>
    <property type="evidence" value="ECO:0007669"/>
    <property type="project" value="UniProtKB-KW"/>
</dbReference>